<dbReference type="Gene3D" id="1.10.10.660">
    <property type="entry name" value="conserved protein of unknown function from Enterococcus faecalis V583"/>
    <property type="match status" value="1"/>
</dbReference>
<proteinExistence type="predicted"/>
<name>A0ABP4QQH0_9ACTN</name>
<dbReference type="InterPro" id="IPR024033">
    <property type="entry name" value="OXTCase_su_AllG_h-dom"/>
</dbReference>
<dbReference type="Pfam" id="PF06545">
    <property type="entry name" value="AllG"/>
    <property type="match status" value="1"/>
</dbReference>
<dbReference type="Proteomes" id="UP001500393">
    <property type="component" value="Unassembled WGS sequence"/>
</dbReference>
<dbReference type="InterPro" id="IPR009499">
    <property type="entry name" value="AllG-like"/>
</dbReference>
<accession>A0ABP4QQH0</accession>
<dbReference type="Gene3D" id="3.90.1710.10">
    <property type="entry name" value="Enterococcus faecalis V583 domain"/>
    <property type="match status" value="1"/>
</dbReference>
<evidence type="ECO:0000313" key="2">
    <source>
        <dbReference type="EMBL" id="GAA1618771.1"/>
    </source>
</evidence>
<evidence type="ECO:0000256" key="1">
    <source>
        <dbReference type="SAM" id="MobiDB-lite"/>
    </source>
</evidence>
<comment type="caution">
    <text evidence="2">The sequence shown here is derived from an EMBL/GenBank/DDBJ whole genome shotgun (WGS) entry which is preliminary data.</text>
</comment>
<organism evidence="2 3">
    <name type="scientific">Kribbella sancticallisti</name>
    <dbReference type="NCBI Taxonomy" id="460087"/>
    <lineage>
        <taxon>Bacteria</taxon>
        <taxon>Bacillati</taxon>
        <taxon>Actinomycetota</taxon>
        <taxon>Actinomycetes</taxon>
        <taxon>Propionibacteriales</taxon>
        <taxon>Kribbellaceae</taxon>
        <taxon>Kribbella</taxon>
    </lineage>
</organism>
<dbReference type="EMBL" id="BAAAOS010000070">
    <property type="protein sequence ID" value="GAA1618771.1"/>
    <property type="molecule type" value="Genomic_DNA"/>
</dbReference>
<gene>
    <name evidence="2" type="ORF">GCM10009789_85730</name>
</gene>
<sequence>MTRPVRVLPRTDNSLNDGTRMVEGTSGQRSTANDTAVTAMLGTDPVLTDVVPALIALPGMTPQTILTSGAPMEWPEYVGGQRRAILGAAVYEGLAASVEEADSLLHEGRILVRPCHDYACVGSVTGVTSASMPVWVVADASTGSRGHCLLYEGSERQRLTYGVWNETVHQRLVWVRDVLSPQLSAALRSTGGLRVNPIIRRALGMGDDLHSRNTAATAVLFQQLYGAVLDANGLSTSTREVLAFLSQNDLFFLHVAMATGKCIADVAAGTPHSSIVTAMALNEKQFAIRTAGTGDRWFRSPIPALDAKLFDDIGVEDTAFMGGESLITETVGLGGLAAAAAFSLQDYSGGSAQHMVRTTEAMYGITQVEHPLWKIPSLGFRGVPFGIDAARVASTGIAPSIHMGAALREGGHAGAGVLVAPVEPFREAVDVLEGALPTA</sequence>
<keyword evidence="3" id="KW-1185">Reference proteome</keyword>
<feature type="region of interest" description="Disordered" evidence="1">
    <location>
        <begin position="1"/>
        <end position="30"/>
    </location>
</feature>
<dbReference type="Gene3D" id="3.90.1700.10">
    <property type="entry name" value="v583 domain like"/>
    <property type="match status" value="1"/>
</dbReference>
<evidence type="ECO:0000313" key="3">
    <source>
        <dbReference type="Proteomes" id="UP001500393"/>
    </source>
</evidence>
<protein>
    <submittedName>
        <fullName evidence="2">DUF1116 domain-containing protein</fullName>
    </submittedName>
</protein>
<reference evidence="3" key="1">
    <citation type="journal article" date="2019" name="Int. J. Syst. Evol. Microbiol.">
        <title>The Global Catalogue of Microorganisms (GCM) 10K type strain sequencing project: providing services to taxonomists for standard genome sequencing and annotation.</title>
        <authorList>
            <consortium name="The Broad Institute Genomics Platform"/>
            <consortium name="The Broad Institute Genome Sequencing Center for Infectious Disease"/>
            <person name="Wu L."/>
            <person name="Ma J."/>
        </authorList>
    </citation>
    <scope>NUCLEOTIDE SEQUENCE [LARGE SCALE GENOMIC DNA]</scope>
    <source>
        <strain evidence="3">JCM 14969</strain>
    </source>
</reference>